<dbReference type="AlphaFoldDB" id="A0A4Y2G0U7"/>
<evidence type="ECO:0000313" key="3">
    <source>
        <dbReference type="Proteomes" id="UP000499080"/>
    </source>
</evidence>
<sequence>MARTKKSYSSEKYKAKRRESKKLSMRKAREKLKDNPELLEEARRKDRERKKEQRKRISGMNTRDQRNQRKKWRQYSKTYRANVKKKGNSGGGVRC</sequence>
<reference evidence="2 3" key="1">
    <citation type="journal article" date="2019" name="Sci. Rep.">
        <title>Orb-weaving spider Araneus ventricosus genome elucidates the spidroin gene catalogue.</title>
        <authorList>
            <person name="Kono N."/>
            <person name="Nakamura H."/>
            <person name="Ohtoshi R."/>
            <person name="Moran D.A.P."/>
            <person name="Shinohara A."/>
            <person name="Yoshida Y."/>
            <person name="Fujiwara M."/>
            <person name="Mori M."/>
            <person name="Tomita M."/>
            <person name="Arakawa K."/>
        </authorList>
    </citation>
    <scope>NUCLEOTIDE SEQUENCE [LARGE SCALE GENOMIC DNA]</scope>
</reference>
<gene>
    <name evidence="2" type="ORF">AVEN_224815_1</name>
</gene>
<accession>A0A4Y2G0U7</accession>
<name>A0A4Y2G0U7_ARAVE</name>
<feature type="compositionally biased region" description="Basic residues" evidence="1">
    <location>
        <begin position="14"/>
        <end position="30"/>
    </location>
</feature>
<dbReference type="EMBL" id="BGPR01001128">
    <property type="protein sequence ID" value="GBM46249.1"/>
    <property type="molecule type" value="Genomic_DNA"/>
</dbReference>
<keyword evidence="3" id="KW-1185">Reference proteome</keyword>
<evidence type="ECO:0000256" key="1">
    <source>
        <dbReference type="SAM" id="MobiDB-lite"/>
    </source>
</evidence>
<feature type="compositionally biased region" description="Basic and acidic residues" evidence="1">
    <location>
        <begin position="31"/>
        <end position="51"/>
    </location>
</feature>
<proteinExistence type="predicted"/>
<organism evidence="2 3">
    <name type="scientific">Araneus ventricosus</name>
    <name type="common">Orbweaver spider</name>
    <name type="synonym">Epeira ventricosa</name>
    <dbReference type="NCBI Taxonomy" id="182803"/>
    <lineage>
        <taxon>Eukaryota</taxon>
        <taxon>Metazoa</taxon>
        <taxon>Ecdysozoa</taxon>
        <taxon>Arthropoda</taxon>
        <taxon>Chelicerata</taxon>
        <taxon>Arachnida</taxon>
        <taxon>Araneae</taxon>
        <taxon>Araneomorphae</taxon>
        <taxon>Entelegynae</taxon>
        <taxon>Araneoidea</taxon>
        <taxon>Araneidae</taxon>
        <taxon>Araneus</taxon>
    </lineage>
</organism>
<protein>
    <submittedName>
        <fullName evidence="2">Uncharacterized protein</fullName>
    </submittedName>
</protein>
<comment type="caution">
    <text evidence="2">The sequence shown here is derived from an EMBL/GenBank/DDBJ whole genome shotgun (WGS) entry which is preliminary data.</text>
</comment>
<evidence type="ECO:0000313" key="2">
    <source>
        <dbReference type="EMBL" id="GBM46249.1"/>
    </source>
</evidence>
<dbReference type="Proteomes" id="UP000499080">
    <property type="component" value="Unassembled WGS sequence"/>
</dbReference>
<feature type="region of interest" description="Disordered" evidence="1">
    <location>
        <begin position="1"/>
        <end position="95"/>
    </location>
</feature>